<sequence length="193" mass="22388">MPNVVYFSEEALLAGIRRDDGTAVAYLYKQHYPMVLHFVLSNNGTEDEAKDIYQEAIILFIEKIRDESLELNCLIKTYLYSVCRRLWLKRLALKSRFGGAVSESDSFVDVADDIDDLVEREATFTKMAEALTLVGEPCKTLLEDFYIQDLSMQAITEKFGYTNADNTKNQKYKCLLRLKKLFFNLYKTEVERE</sequence>
<dbReference type="InterPro" id="IPR039425">
    <property type="entry name" value="RNA_pol_sigma-70-like"/>
</dbReference>
<dbReference type="PANTHER" id="PTHR43133">
    <property type="entry name" value="RNA POLYMERASE ECF-TYPE SIGMA FACTO"/>
    <property type="match status" value="1"/>
</dbReference>
<evidence type="ECO:0000256" key="3">
    <source>
        <dbReference type="ARBA" id="ARBA00023125"/>
    </source>
</evidence>
<comment type="caution">
    <text evidence="6">The sequence shown here is derived from an EMBL/GenBank/DDBJ whole genome shotgun (WGS) entry which is preliminary data.</text>
</comment>
<dbReference type="Pfam" id="PF04542">
    <property type="entry name" value="Sigma70_r2"/>
    <property type="match status" value="1"/>
</dbReference>
<evidence type="ECO:0000256" key="4">
    <source>
        <dbReference type="ARBA" id="ARBA00023163"/>
    </source>
</evidence>
<dbReference type="Gene3D" id="1.10.1740.10">
    <property type="match status" value="1"/>
</dbReference>
<dbReference type="OrthoDB" id="1099849at2"/>
<protein>
    <recommendedName>
        <fullName evidence="5">RNA polymerase sigma-70 region 2 domain-containing protein</fullName>
    </recommendedName>
</protein>
<evidence type="ECO:0000313" key="7">
    <source>
        <dbReference type="Proteomes" id="UP000321532"/>
    </source>
</evidence>
<gene>
    <name evidence="6" type="ORF">AAE02nite_43300</name>
</gene>
<dbReference type="EMBL" id="BJYS01000042">
    <property type="protein sequence ID" value="GEO06666.1"/>
    <property type="molecule type" value="Genomic_DNA"/>
</dbReference>
<keyword evidence="1" id="KW-0805">Transcription regulation</keyword>
<dbReference type="Proteomes" id="UP000321532">
    <property type="component" value="Unassembled WGS sequence"/>
</dbReference>
<evidence type="ECO:0000256" key="1">
    <source>
        <dbReference type="ARBA" id="ARBA00023015"/>
    </source>
</evidence>
<keyword evidence="3" id="KW-0238">DNA-binding</keyword>
<evidence type="ECO:0000256" key="2">
    <source>
        <dbReference type="ARBA" id="ARBA00023082"/>
    </source>
</evidence>
<dbReference type="AlphaFoldDB" id="A0A512B3X2"/>
<dbReference type="InterPro" id="IPR007627">
    <property type="entry name" value="RNA_pol_sigma70_r2"/>
</dbReference>
<evidence type="ECO:0000259" key="5">
    <source>
        <dbReference type="Pfam" id="PF04542"/>
    </source>
</evidence>
<proteinExistence type="predicted"/>
<reference evidence="6 7" key="1">
    <citation type="submission" date="2019-07" db="EMBL/GenBank/DDBJ databases">
        <title>Whole genome shotgun sequence of Adhaeribacter aerolatus NBRC 106133.</title>
        <authorList>
            <person name="Hosoyama A."/>
            <person name="Uohara A."/>
            <person name="Ohji S."/>
            <person name="Ichikawa N."/>
        </authorList>
    </citation>
    <scope>NUCLEOTIDE SEQUENCE [LARGE SCALE GENOMIC DNA]</scope>
    <source>
        <strain evidence="6 7">NBRC 106133</strain>
    </source>
</reference>
<accession>A0A512B3X2</accession>
<dbReference type="InterPro" id="IPR013325">
    <property type="entry name" value="RNA_pol_sigma_r2"/>
</dbReference>
<feature type="domain" description="RNA polymerase sigma-70 region 2" evidence="5">
    <location>
        <begin position="27"/>
        <end position="95"/>
    </location>
</feature>
<keyword evidence="7" id="KW-1185">Reference proteome</keyword>
<name>A0A512B3X2_9BACT</name>
<dbReference type="NCBIfam" id="TIGR02937">
    <property type="entry name" value="sigma70-ECF"/>
    <property type="match status" value="1"/>
</dbReference>
<keyword evidence="2" id="KW-0731">Sigma factor</keyword>
<organism evidence="6 7">
    <name type="scientific">Adhaeribacter aerolatus</name>
    <dbReference type="NCBI Taxonomy" id="670289"/>
    <lineage>
        <taxon>Bacteria</taxon>
        <taxon>Pseudomonadati</taxon>
        <taxon>Bacteroidota</taxon>
        <taxon>Cytophagia</taxon>
        <taxon>Cytophagales</taxon>
        <taxon>Hymenobacteraceae</taxon>
        <taxon>Adhaeribacter</taxon>
    </lineage>
</organism>
<dbReference type="SUPFAM" id="SSF88946">
    <property type="entry name" value="Sigma2 domain of RNA polymerase sigma factors"/>
    <property type="match status" value="1"/>
</dbReference>
<dbReference type="RefSeq" id="WP_146903180.1">
    <property type="nucleotide sequence ID" value="NZ_BJYS01000042.1"/>
</dbReference>
<evidence type="ECO:0000313" key="6">
    <source>
        <dbReference type="EMBL" id="GEO06666.1"/>
    </source>
</evidence>
<dbReference type="GO" id="GO:0003677">
    <property type="term" value="F:DNA binding"/>
    <property type="evidence" value="ECO:0007669"/>
    <property type="project" value="UniProtKB-KW"/>
</dbReference>
<keyword evidence="4" id="KW-0804">Transcription</keyword>
<dbReference type="InterPro" id="IPR014284">
    <property type="entry name" value="RNA_pol_sigma-70_dom"/>
</dbReference>
<dbReference type="GO" id="GO:0006352">
    <property type="term" value="P:DNA-templated transcription initiation"/>
    <property type="evidence" value="ECO:0007669"/>
    <property type="project" value="InterPro"/>
</dbReference>
<dbReference type="PANTHER" id="PTHR43133:SF8">
    <property type="entry name" value="RNA POLYMERASE SIGMA FACTOR HI_1459-RELATED"/>
    <property type="match status" value="1"/>
</dbReference>
<dbReference type="GO" id="GO:0016987">
    <property type="term" value="F:sigma factor activity"/>
    <property type="evidence" value="ECO:0007669"/>
    <property type="project" value="UniProtKB-KW"/>
</dbReference>